<dbReference type="Pfam" id="PF26395">
    <property type="entry name" value="E2-CBASS"/>
    <property type="match status" value="1"/>
</dbReference>
<evidence type="ECO:0000313" key="2">
    <source>
        <dbReference type="EMBL" id="NEN24496.1"/>
    </source>
</evidence>
<evidence type="ECO:0000259" key="1">
    <source>
        <dbReference type="Pfam" id="PF26395"/>
    </source>
</evidence>
<protein>
    <recommendedName>
        <fullName evidence="1">Type II CBASS E2 protein domain-containing protein</fullName>
    </recommendedName>
</protein>
<dbReference type="Proteomes" id="UP000486602">
    <property type="component" value="Unassembled WGS sequence"/>
</dbReference>
<feature type="domain" description="Type II CBASS E2 protein" evidence="1">
    <location>
        <begin position="19"/>
        <end position="136"/>
    </location>
</feature>
<evidence type="ECO:0000313" key="3">
    <source>
        <dbReference type="Proteomes" id="UP000486602"/>
    </source>
</evidence>
<reference evidence="2 3" key="1">
    <citation type="submission" date="2020-02" db="EMBL/GenBank/DDBJ databases">
        <title>Out from the shadows clarifying the taxonomy of the family Cryomorphaceae and related taxa by utilizing the GTDB taxonomic framework.</title>
        <authorList>
            <person name="Bowman J.P."/>
        </authorList>
    </citation>
    <scope>NUCLEOTIDE SEQUENCE [LARGE SCALE GENOMIC DNA]</scope>
    <source>
        <strain evidence="2 3">QSSC 1-22</strain>
    </source>
</reference>
<dbReference type="RefSeq" id="WP_163285891.1">
    <property type="nucleotide sequence ID" value="NZ_JAAGVY010000027.1"/>
</dbReference>
<proteinExistence type="predicted"/>
<dbReference type="AlphaFoldDB" id="A0A7K3WSR2"/>
<gene>
    <name evidence="2" type="ORF">G3O08_13385</name>
</gene>
<accession>A0A7K3WSR2</accession>
<dbReference type="InterPro" id="IPR058588">
    <property type="entry name" value="E2-CBASS"/>
</dbReference>
<sequence length="142" mass="17091">MSFFKKKYINPLVIAHREMKLLNANYSFLECKIQNSVLYCYGSIQPTEESITYDYRIRYIPSIRPTVTVTNPIIVYNDDIHMYPADNSLCLYHSSDLVWNSTCHLYNTIIPWTHEWFVFYELYKITGRWLHPFVPHKKEKKK</sequence>
<comment type="caution">
    <text evidence="2">The sequence shown here is derived from an EMBL/GenBank/DDBJ whole genome shotgun (WGS) entry which is preliminary data.</text>
</comment>
<organism evidence="2 3">
    <name type="scientific">Cryomorpha ignava</name>
    <dbReference type="NCBI Taxonomy" id="101383"/>
    <lineage>
        <taxon>Bacteria</taxon>
        <taxon>Pseudomonadati</taxon>
        <taxon>Bacteroidota</taxon>
        <taxon>Flavobacteriia</taxon>
        <taxon>Flavobacteriales</taxon>
        <taxon>Cryomorphaceae</taxon>
        <taxon>Cryomorpha</taxon>
    </lineage>
</organism>
<name>A0A7K3WSR2_9FLAO</name>
<dbReference type="EMBL" id="JAAGVY010000027">
    <property type="protein sequence ID" value="NEN24496.1"/>
    <property type="molecule type" value="Genomic_DNA"/>
</dbReference>
<keyword evidence="3" id="KW-1185">Reference proteome</keyword>